<evidence type="ECO:0000313" key="3">
    <source>
        <dbReference type="EMBL" id="NEW72665.1"/>
    </source>
</evidence>
<evidence type="ECO:0000256" key="1">
    <source>
        <dbReference type="SAM" id="MobiDB-lite"/>
    </source>
</evidence>
<dbReference type="EMBL" id="JAAIKT010000023">
    <property type="protein sequence ID" value="NEW72665.1"/>
    <property type="molecule type" value="Genomic_DNA"/>
</dbReference>
<name>A0A6G4AH67_9ACTN</name>
<evidence type="ECO:0000259" key="2">
    <source>
        <dbReference type="Pfam" id="PF00501"/>
    </source>
</evidence>
<dbReference type="InterPro" id="IPR042099">
    <property type="entry name" value="ANL_N_sf"/>
</dbReference>
<dbReference type="InterPro" id="IPR000873">
    <property type="entry name" value="AMP-dep_synth/lig_dom"/>
</dbReference>
<reference evidence="3" key="1">
    <citation type="submission" date="2020-02" db="EMBL/GenBank/DDBJ databases">
        <title>A new Streptomyces sp. for controlling soil-borne diseases.</title>
        <authorList>
            <person name="Li X."/>
            <person name="Tian Y."/>
            <person name="Gao K."/>
        </authorList>
    </citation>
    <scope>NUCLEOTIDE SEQUENCE [LARGE SCALE GENOMIC DNA]</scope>
    <source>
        <strain evidence="3">0250</strain>
    </source>
</reference>
<evidence type="ECO:0000313" key="4">
    <source>
        <dbReference type="Proteomes" id="UP000476310"/>
    </source>
</evidence>
<dbReference type="Gene3D" id="3.40.50.12780">
    <property type="entry name" value="N-terminal domain of ligase-like"/>
    <property type="match status" value="1"/>
</dbReference>
<dbReference type="AlphaFoldDB" id="A0A6G4AH67"/>
<dbReference type="SUPFAM" id="SSF56801">
    <property type="entry name" value="Acetyl-CoA synthetase-like"/>
    <property type="match status" value="1"/>
</dbReference>
<keyword evidence="4" id="KW-1185">Reference proteome</keyword>
<sequence>MLSQGGSLYVDEAADRPGRLAVTIESLRRHRPTFHGAVPIGFAALLPALEADPAFHASSFGSLDAMFSVSAAMHPSVFCRPSDVSAMVRGRPVFIVTGWGSTEIGPDATMAHAHRVGPGCIGTPLPRGRDRAAVRRGHVRTAGPRASRRGRVLGTARAEPGGVHHGRLVSLGRDGRTRRPRSS</sequence>
<feature type="domain" description="AMP-dependent synthetase/ligase" evidence="2">
    <location>
        <begin position="2"/>
        <end position="126"/>
    </location>
</feature>
<dbReference type="Pfam" id="PF00501">
    <property type="entry name" value="AMP-binding"/>
    <property type="match status" value="1"/>
</dbReference>
<protein>
    <submittedName>
        <fullName evidence="3">AMP-binding protein</fullName>
    </submittedName>
</protein>
<organism evidence="3 4">
    <name type="scientific">Streptomyces rhizosphaericus</name>
    <dbReference type="NCBI Taxonomy" id="114699"/>
    <lineage>
        <taxon>Bacteria</taxon>
        <taxon>Bacillati</taxon>
        <taxon>Actinomycetota</taxon>
        <taxon>Actinomycetes</taxon>
        <taxon>Kitasatosporales</taxon>
        <taxon>Streptomycetaceae</taxon>
        <taxon>Streptomyces</taxon>
        <taxon>Streptomyces violaceusniger group</taxon>
    </lineage>
</organism>
<proteinExistence type="predicted"/>
<gene>
    <name evidence="3" type="ORF">G4H13_20240</name>
</gene>
<dbReference type="RefSeq" id="WP_078559506.1">
    <property type="nucleotide sequence ID" value="NZ_JAAIKT010000023.1"/>
</dbReference>
<accession>A0A6G4AH67</accession>
<comment type="caution">
    <text evidence="3">The sequence shown here is derived from an EMBL/GenBank/DDBJ whole genome shotgun (WGS) entry which is preliminary data.</text>
</comment>
<feature type="region of interest" description="Disordered" evidence="1">
    <location>
        <begin position="119"/>
        <end position="183"/>
    </location>
</feature>
<dbReference type="Proteomes" id="UP000476310">
    <property type="component" value="Unassembled WGS sequence"/>
</dbReference>